<reference evidence="2" key="1">
    <citation type="submission" date="2016-10" db="EMBL/GenBank/DDBJ databases">
        <authorList>
            <person name="Varghese N."/>
            <person name="Submissions S."/>
        </authorList>
    </citation>
    <scope>NUCLEOTIDE SEQUENCE [LARGE SCALE GENOMIC DNA]</scope>
    <source>
        <strain evidence="2">DSM 26348</strain>
    </source>
</reference>
<dbReference type="Gene3D" id="3.30.530.20">
    <property type="match status" value="1"/>
</dbReference>
<evidence type="ECO:0000313" key="2">
    <source>
        <dbReference type="Proteomes" id="UP000199518"/>
    </source>
</evidence>
<accession>A0A1I3LP97</accession>
<name>A0A1I3LP97_9PLAN</name>
<gene>
    <name evidence="1" type="ORF">SAMN05421753_11325</name>
</gene>
<sequence>MATYEYETRLNCSVDGLFDFLSRPGNVSKVTSPNLGITFHSAPEVVHEGARLDFQVITFGQIIKSSHQILEFERPRLVVERQIAGPMKSWLHRHEYEAVPEGVLKRDIVEFQLPGGLIGLLLSESKICSHLEDGFYYREQRLQELIASGELR</sequence>
<protein>
    <submittedName>
        <fullName evidence="1">Ligand-binding SRPBCC domain-containing protein</fullName>
    </submittedName>
</protein>
<evidence type="ECO:0000313" key="1">
    <source>
        <dbReference type="EMBL" id="SFI86537.1"/>
    </source>
</evidence>
<organism evidence="1 2">
    <name type="scientific">Planctomicrobium piriforme</name>
    <dbReference type="NCBI Taxonomy" id="1576369"/>
    <lineage>
        <taxon>Bacteria</taxon>
        <taxon>Pseudomonadati</taxon>
        <taxon>Planctomycetota</taxon>
        <taxon>Planctomycetia</taxon>
        <taxon>Planctomycetales</taxon>
        <taxon>Planctomycetaceae</taxon>
        <taxon>Planctomicrobium</taxon>
    </lineage>
</organism>
<dbReference type="InterPro" id="IPR023393">
    <property type="entry name" value="START-like_dom_sf"/>
</dbReference>
<keyword evidence="2" id="KW-1185">Reference proteome</keyword>
<dbReference type="SUPFAM" id="SSF55961">
    <property type="entry name" value="Bet v1-like"/>
    <property type="match status" value="1"/>
</dbReference>
<dbReference type="Proteomes" id="UP000199518">
    <property type="component" value="Unassembled WGS sequence"/>
</dbReference>
<dbReference type="EMBL" id="FOQD01000013">
    <property type="protein sequence ID" value="SFI86537.1"/>
    <property type="molecule type" value="Genomic_DNA"/>
</dbReference>
<dbReference type="AlphaFoldDB" id="A0A1I3LP97"/>
<proteinExistence type="predicted"/>